<sequence>MSSIGTDEESEKWLDIDDNLSIPTQTVDEILAERNDFLDEELSGFEDDDSFLFALDRASSHSLVPISYKLGSPINIQKEESISHQILSVKERPTGGTASALAVCTSHLAVGTTRGLTLIFERSTKKLAQFVHVGQEYGSVSCLDFSLDSSKLAIGFSRGGLVIFGCHTKKVINEYKEIVQAGRGILHVKYVLNSALILVDNGGSVFEVHERVGKKRNARCIFTGCKGEVVNINVIASDELILLASLKQVLVLSIKRGAVIAQLRLNGPSIAPPLLDWRKRVLQVTSRASVKDLRICLARGSDVRIHQIQPTTVSGNIICPLLKVIKVPNGEVAINIKWVDDFHVMVLTSREVLHLIEIQKGVLIASTEASDAIDLVYNSADFKVCFWFRVFC</sequence>
<evidence type="ECO:0000313" key="2">
    <source>
        <dbReference type="WBParaSite" id="jg10594"/>
    </source>
</evidence>
<evidence type="ECO:0000313" key="1">
    <source>
        <dbReference type="Proteomes" id="UP000887574"/>
    </source>
</evidence>
<reference evidence="2" key="1">
    <citation type="submission" date="2022-11" db="UniProtKB">
        <authorList>
            <consortium name="WormBaseParasite"/>
        </authorList>
    </citation>
    <scope>IDENTIFICATION</scope>
</reference>
<dbReference type="WBParaSite" id="jg10594">
    <property type="protein sequence ID" value="jg10594"/>
    <property type="gene ID" value="jg10594"/>
</dbReference>
<organism evidence="1 2">
    <name type="scientific">Ditylenchus dipsaci</name>
    <dbReference type="NCBI Taxonomy" id="166011"/>
    <lineage>
        <taxon>Eukaryota</taxon>
        <taxon>Metazoa</taxon>
        <taxon>Ecdysozoa</taxon>
        <taxon>Nematoda</taxon>
        <taxon>Chromadorea</taxon>
        <taxon>Rhabditida</taxon>
        <taxon>Tylenchina</taxon>
        <taxon>Tylenchomorpha</taxon>
        <taxon>Sphaerularioidea</taxon>
        <taxon>Anguinidae</taxon>
        <taxon>Anguininae</taxon>
        <taxon>Ditylenchus</taxon>
    </lineage>
</organism>
<dbReference type="AlphaFoldDB" id="A0A915CM80"/>
<dbReference type="SUPFAM" id="SSF50978">
    <property type="entry name" value="WD40 repeat-like"/>
    <property type="match status" value="1"/>
</dbReference>
<dbReference type="Gene3D" id="2.130.10.10">
    <property type="entry name" value="YVTN repeat-like/Quinoprotein amine dehydrogenase"/>
    <property type="match status" value="1"/>
</dbReference>
<dbReference type="InterPro" id="IPR036322">
    <property type="entry name" value="WD40_repeat_dom_sf"/>
</dbReference>
<accession>A0A915CM80</accession>
<dbReference type="Proteomes" id="UP000887574">
    <property type="component" value="Unplaced"/>
</dbReference>
<name>A0A915CM80_9BILA</name>
<dbReference type="Pfam" id="PF23410">
    <property type="entry name" value="Beta-prop_VPS8"/>
    <property type="match status" value="1"/>
</dbReference>
<proteinExistence type="predicted"/>
<dbReference type="InterPro" id="IPR015943">
    <property type="entry name" value="WD40/YVTN_repeat-like_dom_sf"/>
</dbReference>
<protein>
    <submittedName>
        <fullName evidence="2">Uncharacterized protein</fullName>
    </submittedName>
</protein>
<keyword evidence="1" id="KW-1185">Reference proteome</keyword>